<gene>
    <name evidence="2" type="ordered locus">TASI_0622</name>
</gene>
<organism evidence="2 3">
    <name type="scientific">Taylorella asinigenitalis (strain MCE3)</name>
    <dbReference type="NCBI Taxonomy" id="1008459"/>
    <lineage>
        <taxon>Bacteria</taxon>
        <taxon>Pseudomonadati</taxon>
        <taxon>Pseudomonadota</taxon>
        <taxon>Betaproteobacteria</taxon>
        <taxon>Burkholderiales</taxon>
        <taxon>Alcaligenaceae</taxon>
        <taxon>Taylorella</taxon>
    </lineage>
</organism>
<proteinExistence type="predicted"/>
<dbReference type="EMBL" id="CP003059">
    <property type="protein sequence ID" value="AEP36396.1"/>
    <property type="molecule type" value="Genomic_DNA"/>
</dbReference>
<dbReference type="Pfam" id="PF05751">
    <property type="entry name" value="FixH"/>
    <property type="match status" value="1"/>
</dbReference>
<keyword evidence="1" id="KW-1133">Transmembrane helix</keyword>
<dbReference type="OrthoDB" id="5295180at2"/>
<keyword evidence="3" id="KW-1185">Reference proteome</keyword>
<dbReference type="eggNOG" id="COG3198">
    <property type="taxonomic scope" value="Bacteria"/>
</dbReference>
<dbReference type="AlphaFoldDB" id="G4QAT6"/>
<keyword evidence="1" id="KW-0472">Membrane</keyword>
<evidence type="ECO:0000313" key="2">
    <source>
        <dbReference type="EMBL" id="AEP36396.1"/>
    </source>
</evidence>
<feature type="transmembrane region" description="Helical" evidence="1">
    <location>
        <begin position="20"/>
        <end position="44"/>
    </location>
</feature>
<keyword evidence="1" id="KW-0812">Transmembrane</keyword>
<evidence type="ECO:0000313" key="3">
    <source>
        <dbReference type="Proteomes" id="UP000009284"/>
    </source>
</evidence>
<evidence type="ECO:0000256" key="1">
    <source>
        <dbReference type="SAM" id="Phobius"/>
    </source>
</evidence>
<dbReference type="HOGENOM" id="CLU_2319142_0_0_4"/>
<dbReference type="RefSeq" id="WP_014111293.1">
    <property type="nucleotide sequence ID" value="NC_016043.1"/>
</dbReference>
<reference evidence="2 3" key="2">
    <citation type="journal article" date="2012" name="PLoS ONE">
        <title>Genomic characterization of the taylorella genus.</title>
        <authorList>
            <person name="Hebert L."/>
            <person name="Moumen B."/>
            <person name="Pons N."/>
            <person name="Duquesne F."/>
            <person name="Breuil M.F."/>
            <person name="Goux D."/>
            <person name="Batto J.M."/>
            <person name="Laugier C."/>
            <person name="Renault P."/>
            <person name="Petry S."/>
        </authorList>
    </citation>
    <scope>NUCLEOTIDE SEQUENCE [LARGE SCALE GENOMIC DNA]</scope>
    <source>
        <strain evidence="2 3">MCE3</strain>
    </source>
</reference>
<accession>G4QAT6</accession>
<protein>
    <submittedName>
        <fullName evidence="2">Putative CcoH-like protein</fullName>
    </submittedName>
</protein>
<sequence length="99" mass="11384">MSKKTFEELDKNPNPWYKEPWPWILMAGPILAIIGCIITINLALKSDYDDKNKVHAYKQGKFISRDGNDLPKTLLKKTDKSDFEIGADQDIKTKEDSKK</sequence>
<dbReference type="InterPro" id="IPR008620">
    <property type="entry name" value="FixH"/>
</dbReference>
<dbReference type="STRING" id="1008459.TASI_0622"/>
<dbReference type="Proteomes" id="UP000009284">
    <property type="component" value="Chromosome"/>
</dbReference>
<reference key="1">
    <citation type="submission" date="2011-09" db="EMBL/GenBank/DDBJ databases">
        <title>Genomic characterization of the Taylorella genus.</title>
        <authorList>
            <person name="Hebert L."/>
            <person name="Moumen B."/>
            <person name="Pons N."/>
            <person name="Duquesne F."/>
            <person name="Breuil M.-F."/>
            <person name="Goux D."/>
            <person name="Batto J.-M."/>
            <person name="Renault P."/>
            <person name="Laugier C."/>
            <person name="Petry S."/>
        </authorList>
    </citation>
    <scope>NUCLEOTIDE SEQUENCE</scope>
    <source>
        <strain>MCE3</strain>
    </source>
</reference>
<name>G4QAT6_TAYAM</name>
<dbReference type="KEGG" id="tas:TASI_0622"/>